<dbReference type="Proteomes" id="UP000234681">
    <property type="component" value="Chromosome 6"/>
</dbReference>
<reference evidence="2" key="1">
    <citation type="submission" date="2005-09" db="EMBL/GenBank/DDBJ databases">
        <authorList>
            <person name="Mural R.J."/>
            <person name="Li P.W."/>
            <person name="Adams M.D."/>
            <person name="Amanatides P.G."/>
            <person name="Baden-Tillson H."/>
            <person name="Barnstead M."/>
            <person name="Chin S.H."/>
            <person name="Dew I."/>
            <person name="Evans C.A."/>
            <person name="Ferriera S."/>
            <person name="Flanigan M."/>
            <person name="Fosler C."/>
            <person name="Glodek A."/>
            <person name="Gu Z."/>
            <person name="Holt R.A."/>
            <person name="Jennings D."/>
            <person name="Kraft C.L."/>
            <person name="Lu F."/>
            <person name="Nguyen T."/>
            <person name="Nusskern D.R."/>
            <person name="Pfannkoch C.M."/>
            <person name="Sitter C."/>
            <person name="Sutton G.G."/>
            <person name="Venter J.C."/>
            <person name="Wang Z."/>
            <person name="Woodage T."/>
            <person name="Zheng X.H."/>
            <person name="Zhong F."/>
        </authorList>
    </citation>
    <scope>NUCLEOTIDE SEQUENCE [LARGE SCALE GENOMIC DNA]</scope>
    <source>
        <strain>BN</strain>
        <strain evidence="2">Sprague-Dawley</strain>
    </source>
</reference>
<evidence type="ECO:0000313" key="2">
    <source>
        <dbReference type="Proteomes" id="UP000234681"/>
    </source>
</evidence>
<proteinExistence type="predicted"/>
<evidence type="ECO:0000313" key="1">
    <source>
        <dbReference type="EMBL" id="EDM03010.1"/>
    </source>
</evidence>
<accession>A6HAF5</accession>
<gene>
    <name evidence="1" type="ORF">rCG_61659</name>
</gene>
<sequence length="47" mass="5338">MVRLSSCLCPAICFRADCQRAVSELFPPRLNMQKRVSRCFVTVCAKC</sequence>
<dbReference type="EMBL" id="CH473947">
    <property type="protein sequence ID" value="EDM03010.1"/>
    <property type="molecule type" value="Genomic_DNA"/>
</dbReference>
<protein>
    <submittedName>
        <fullName evidence="1">RCG61659</fullName>
    </submittedName>
</protein>
<organism evidence="1 2">
    <name type="scientific">Rattus norvegicus</name>
    <name type="common">Rat</name>
    <dbReference type="NCBI Taxonomy" id="10116"/>
    <lineage>
        <taxon>Eukaryota</taxon>
        <taxon>Metazoa</taxon>
        <taxon>Chordata</taxon>
        <taxon>Craniata</taxon>
        <taxon>Vertebrata</taxon>
        <taxon>Euteleostomi</taxon>
        <taxon>Mammalia</taxon>
        <taxon>Eutheria</taxon>
        <taxon>Euarchontoglires</taxon>
        <taxon>Glires</taxon>
        <taxon>Rodentia</taxon>
        <taxon>Myomorpha</taxon>
        <taxon>Muroidea</taxon>
        <taxon>Muridae</taxon>
        <taxon>Murinae</taxon>
        <taxon>Rattus</taxon>
    </lineage>
</organism>
<name>A6HAF5_RAT</name>
<dbReference type="AlphaFoldDB" id="A6HAF5"/>